<dbReference type="EMBL" id="RAWB01000593">
    <property type="protein sequence ID" value="RKH44752.1"/>
    <property type="molecule type" value="Genomic_DNA"/>
</dbReference>
<evidence type="ECO:0000313" key="2">
    <source>
        <dbReference type="Proteomes" id="UP000272888"/>
    </source>
</evidence>
<keyword evidence="2" id="KW-1185">Reference proteome</keyword>
<gene>
    <name evidence="1" type="ORF">D7V93_35950</name>
</gene>
<dbReference type="GO" id="GO:0006396">
    <property type="term" value="P:RNA processing"/>
    <property type="evidence" value="ECO:0007669"/>
    <property type="project" value="UniProtKB-ARBA"/>
</dbReference>
<comment type="caution">
    <text evidence="1">The sequence shown here is derived from an EMBL/GenBank/DDBJ whole genome shotgun (WGS) entry which is preliminary data.</text>
</comment>
<protein>
    <submittedName>
        <fullName evidence="1">RluA family pseudouridine synthase</fullName>
    </submittedName>
</protein>
<accession>A0A3A8NXA9</accession>
<dbReference type="SUPFAM" id="SSF55120">
    <property type="entry name" value="Pseudouridine synthase"/>
    <property type="match status" value="1"/>
</dbReference>
<proteinExistence type="predicted"/>
<reference evidence="2" key="1">
    <citation type="submission" date="2018-09" db="EMBL/GenBank/DDBJ databases">
        <authorList>
            <person name="Livingstone P.G."/>
            <person name="Whitworth D.E."/>
        </authorList>
    </citation>
    <scope>NUCLEOTIDE SEQUENCE [LARGE SCALE GENOMIC DNA]</scope>
    <source>
        <strain evidence="2">CA051B</strain>
    </source>
</reference>
<evidence type="ECO:0000313" key="1">
    <source>
        <dbReference type="EMBL" id="RKH44752.1"/>
    </source>
</evidence>
<dbReference type="InterPro" id="IPR020103">
    <property type="entry name" value="PsdUridine_synth_cat_dom_sf"/>
</dbReference>
<dbReference type="AlphaFoldDB" id="A0A3A8NXA9"/>
<dbReference type="GO" id="GO:0003723">
    <property type="term" value="F:RNA binding"/>
    <property type="evidence" value="ECO:0007669"/>
    <property type="project" value="InterPro"/>
</dbReference>
<dbReference type="Proteomes" id="UP000272888">
    <property type="component" value="Unassembled WGS sequence"/>
</dbReference>
<dbReference type="GO" id="GO:0001522">
    <property type="term" value="P:pseudouridine synthesis"/>
    <property type="evidence" value="ECO:0007669"/>
    <property type="project" value="InterPro"/>
</dbReference>
<dbReference type="Gene3D" id="3.30.2350.10">
    <property type="entry name" value="Pseudouridine synthase"/>
    <property type="match status" value="1"/>
</dbReference>
<organism evidence="1 2">
    <name type="scientific">Corallococcus llansteffanensis</name>
    <dbReference type="NCBI Taxonomy" id="2316731"/>
    <lineage>
        <taxon>Bacteria</taxon>
        <taxon>Pseudomonadati</taxon>
        <taxon>Myxococcota</taxon>
        <taxon>Myxococcia</taxon>
        <taxon>Myxococcales</taxon>
        <taxon>Cystobacterineae</taxon>
        <taxon>Myxococcaceae</taxon>
        <taxon>Corallococcus</taxon>
    </lineage>
</organism>
<name>A0A3A8NXA9_9BACT</name>
<sequence length="59" mass="6052">AGGLQAPRCLLHAQGLELAHPRTGQPLRLEAAVPEDLRAFFVAAGVRVPEGPIGSGDAP</sequence>
<dbReference type="GO" id="GO:0009982">
    <property type="term" value="F:pseudouridine synthase activity"/>
    <property type="evidence" value="ECO:0007669"/>
    <property type="project" value="InterPro"/>
</dbReference>
<dbReference type="GO" id="GO:0140098">
    <property type="term" value="F:catalytic activity, acting on RNA"/>
    <property type="evidence" value="ECO:0007669"/>
    <property type="project" value="UniProtKB-ARBA"/>
</dbReference>
<feature type="non-terminal residue" evidence="1">
    <location>
        <position position="1"/>
    </location>
</feature>